<dbReference type="GeneID" id="105904851"/>
<dbReference type="InterPro" id="IPR013087">
    <property type="entry name" value="Znf_C2H2_type"/>
</dbReference>
<dbReference type="PROSITE" id="PS50157">
    <property type="entry name" value="ZINC_FINGER_C2H2_2"/>
    <property type="match status" value="5"/>
</dbReference>
<feature type="region of interest" description="Disordered" evidence="9">
    <location>
        <begin position="468"/>
        <end position="488"/>
    </location>
</feature>
<keyword evidence="3" id="KW-0677">Repeat</keyword>
<keyword evidence="5" id="KW-0862">Zinc</keyword>
<feature type="domain" description="C2H2-type" evidence="10">
    <location>
        <begin position="278"/>
        <end position="305"/>
    </location>
</feature>
<feature type="region of interest" description="Disordered" evidence="9">
    <location>
        <begin position="399"/>
        <end position="455"/>
    </location>
</feature>
<evidence type="ECO:0000256" key="9">
    <source>
        <dbReference type="SAM" id="MobiDB-lite"/>
    </source>
</evidence>
<dbReference type="Proteomes" id="UP000515152">
    <property type="component" value="Chromosome 18"/>
</dbReference>
<keyword evidence="2" id="KW-0479">Metal-binding</keyword>
<evidence type="ECO:0000256" key="3">
    <source>
        <dbReference type="ARBA" id="ARBA00022737"/>
    </source>
</evidence>
<dbReference type="PANTHER" id="PTHR24391:SF26">
    <property type="entry name" value="HISTONE H4 TRANSCRIPTION FACTOR"/>
    <property type="match status" value="1"/>
</dbReference>
<dbReference type="PANTHER" id="PTHR24391">
    <property type="entry name" value="HISTONE H4 TRANSCRIPTION FACTOR-RELATED"/>
    <property type="match status" value="1"/>
</dbReference>
<feature type="domain" description="C2H2-type" evidence="10">
    <location>
        <begin position="163"/>
        <end position="192"/>
    </location>
</feature>
<dbReference type="GO" id="GO:0005634">
    <property type="term" value="C:nucleus"/>
    <property type="evidence" value="ECO:0007669"/>
    <property type="project" value="UniProtKB-SubCell"/>
</dbReference>
<dbReference type="SUPFAM" id="SSF57667">
    <property type="entry name" value="beta-beta-alpha zinc fingers"/>
    <property type="match status" value="4"/>
</dbReference>
<evidence type="ECO:0000313" key="11">
    <source>
        <dbReference type="Proteomes" id="UP000515152"/>
    </source>
</evidence>
<dbReference type="Gene3D" id="3.30.160.60">
    <property type="entry name" value="Classic Zinc Finger"/>
    <property type="match status" value="4"/>
</dbReference>
<dbReference type="KEGG" id="char:105904851"/>
<evidence type="ECO:0000256" key="6">
    <source>
        <dbReference type="ARBA" id="ARBA00023125"/>
    </source>
</evidence>
<dbReference type="RefSeq" id="XP_012688244.1">
    <property type="nucleotide sequence ID" value="XM_012832790.3"/>
</dbReference>
<proteinExistence type="predicted"/>
<keyword evidence="7" id="KW-0539">Nucleus</keyword>
<dbReference type="SMART" id="SM00355">
    <property type="entry name" value="ZnF_C2H2"/>
    <property type="match status" value="10"/>
</dbReference>
<dbReference type="InterPro" id="IPR036236">
    <property type="entry name" value="Znf_C2H2_sf"/>
</dbReference>
<dbReference type="AlphaFoldDB" id="A0A6P3W3L1"/>
<dbReference type="FunFam" id="3.30.160.60:FF:000614">
    <property type="entry name" value="Zinc finger protein 142"/>
    <property type="match status" value="1"/>
</dbReference>
<gene>
    <name evidence="12" type="primary">LOC105904851</name>
</gene>
<dbReference type="OrthoDB" id="10039931at2759"/>
<dbReference type="InterPro" id="IPR051574">
    <property type="entry name" value="ZnF_E-box_Homeobox"/>
</dbReference>
<sequence length="488" mass="56098">MPRVSKRARREDVSVELACEWGSCQETFCDMQTFCRHVEEHQKTWTHCLDTEEDIADFDCQWRDCGLCAMDSDAELLRHAFFHCYHTKLKQWGLAILQTQPARGTCSVGLYNRNILPEVTDNLTCLWEYCGVSMNNPEWFYRHVENHAQSLSSASTGKLEKTICCGWTDCKASFKGQFKLREHLRSHTQEKIVACPFCGGMFANNTKFFDHIQRQTTTEDQTFQCSHCLKYLATERLLRDHMRNHVHSYKCSLCDMTCPSPSAVKNHMRFRHSTEKPYSCDLCDYSCKNEFDLQKHMDKHNYEPAYHCDHDNCDFATRSMQSFKSHYKRVHELGDSAPRYLCHVCEQSFSRGNNLTVHLRKKHQFKWPSGHPRFRYTEHEDGFMRLQLFRYESYAELMESPGAGDSTDQPAQGKDSVPPGCANGTGGHLSPAGGPHGAGRNTGTVAEQPEDGTMQEYIEKVCSDLLREETRASGEEDDVLRQLGVDVP</sequence>
<dbReference type="GO" id="GO:0008270">
    <property type="term" value="F:zinc ion binding"/>
    <property type="evidence" value="ECO:0007669"/>
    <property type="project" value="UniProtKB-KW"/>
</dbReference>
<organism evidence="11 12">
    <name type="scientific">Clupea harengus</name>
    <name type="common">Atlantic herring</name>
    <dbReference type="NCBI Taxonomy" id="7950"/>
    <lineage>
        <taxon>Eukaryota</taxon>
        <taxon>Metazoa</taxon>
        <taxon>Chordata</taxon>
        <taxon>Craniata</taxon>
        <taxon>Vertebrata</taxon>
        <taxon>Euteleostomi</taxon>
        <taxon>Actinopterygii</taxon>
        <taxon>Neopterygii</taxon>
        <taxon>Teleostei</taxon>
        <taxon>Clupei</taxon>
        <taxon>Clupeiformes</taxon>
        <taxon>Clupeoidei</taxon>
        <taxon>Clupeidae</taxon>
        <taxon>Clupea</taxon>
    </lineage>
</organism>
<feature type="domain" description="C2H2-type" evidence="10">
    <location>
        <begin position="340"/>
        <end position="368"/>
    </location>
</feature>
<name>A0A6P3W3L1_CLUHA</name>
<keyword evidence="6" id="KW-0238">DNA-binding</keyword>
<reference evidence="12" key="1">
    <citation type="submission" date="2025-08" db="UniProtKB">
        <authorList>
            <consortium name="RefSeq"/>
        </authorList>
    </citation>
    <scope>IDENTIFICATION</scope>
</reference>
<dbReference type="Pfam" id="PF00096">
    <property type="entry name" value="zf-C2H2"/>
    <property type="match status" value="2"/>
</dbReference>
<evidence type="ECO:0000256" key="1">
    <source>
        <dbReference type="ARBA" id="ARBA00004123"/>
    </source>
</evidence>
<evidence type="ECO:0000256" key="8">
    <source>
        <dbReference type="PROSITE-ProRule" id="PRU00042"/>
    </source>
</evidence>
<comment type="subcellular location">
    <subcellularLocation>
        <location evidence="1">Nucleus</location>
    </subcellularLocation>
</comment>
<evidence type="ECO:0000256" key="2">
    <source>
        <dbReference type="ARBA" id="ARBA00022723"/>
    </source>
</evidence>
<dbReference type="Pfam" id="PF12874">
    <property type="entry name" value="zf-met"/>
    <property type="match status" value="1"/>
</dbReference>
<dbReference type="PROSITE" id="PS00028">
    <property type="entry name" value="ZINC_FINGER_C2H2_1"/>
    <property type="match status" value="6"/>
</dbReference>
<dbReference type="GO" id="GO:0045892">
    <property type="term" value="P:negative regulation of DNA-templated transcription"/>
    <property type="evidence" value="ECO:0007669"/>
    <property type="project" value="UniProtKB-ARBA"/>
</dbReference>
<evidence type="ECO:0000259" key="10">
    <source>
        <dbReference type="PROSITE" id="PS50157"/>
    </source>
</evidence>
<evidence type="ECO:0000256" key="7">
    <source>
        <dbReference type="ARBA" id="ARBA00023242"/>
    </source>
</evidence>
<protein>
    <submittedName>
        <fullName evidence="12">Histone H4 transcription factor-like isoform X1</fullName>
    </submittedName>
</protein>
<keyword evidence="11" id="KW-1185">Reference proteome</keyword>
<evidence type="ECO:0000256" key="5">
    <source>
        <dbReference type="ARBA" id="ARBA00022833"/>
    </source>
</evidence>
<feature type="domain" description="C2H2-type" evidence="10">
    <location>
        <begin position="249"/>
        <end position="277"/>
    </location>
</feature>
<dbReference type="GO" id="GO:0000978">
    <property type="term" value="F:RNA polymerase II cis-regulatory region sequence-specific DNA binding"/>
    <property type="evidence" value="ECO:0007669"/>
    <property type="project" value="TreeGrafter"/>
</dbReference>
<keyword evidence="4 8" id="KW-0863">Zinc-finger</keyword>
<feature type="domain" description="C2H2-type" evidence="10">
    <location>
        <begin position="223"/>
        <end position="248"/>
    </location>
</feature>
<evidence type="ECO:0000313" key="12">
    <source>
        <dbReference type="RefSeq" id="XP_012688244.1"/>
    </source>
</evidence>
<accession>A0A6P3W3L1</accession>
<evidence type="ECO:0000256" key="4">
    <source>
        <dbReference type="ARBA" id="ARBA00022771"/>
    </source>
</evidence>
<dbReference type="GO" id="GO:0000981">
    <property type="term" value="F:DNA-binding transcription factor activity, RNA polymerase II-specific"/>
    <property type="evidence" value="ECO:0007669"/>
    <property type="project" value="TreeGrafter"/>
</dbReference>